<dbReference type="EMBL" id="GEVK01000775">
    <property type="protein sequence ID" value="JAU52057.1"/>
    <property type="molecule type" value="Transcribed_RNA"/>
</dbReference>
<evidence type="ECO:0000313" key="2">
    <source>
        <dbReference type="EMBL" id="JAU55812.1"/>
    </source>
</evidence>
<accession>A0A1J3G740</accession>
<dbReference type="SUPFAM" id="SSF58038">
    <property type="entry name" value="SNARE fusion complex"/>
    <property type="match status" value="1"/>
</dbReference>
<reference evidence="1" key="1">
    <citation type="submission" date="2016-07" db="EMBL/GenBank/DDBJ databases">
        <title>De novo transcriptome assembly of four accessions of the metal hyperaccumulator plant Noccaea caerulescens.</title>
        <authorList>
            <person name="Blande D."/>
            <person name="Halimaa P."/>
            <person name="Tervahauta A.I."/>
            <person name="Aarts M.G."/>
            <person name="Karenlampi S.O."/>
        </authorList>
    </citation>
    <scope>NUCLEOTIDE SEQUENCE</scope>
</reference>
<evidence type="ECO:0000313" key="1">
    <source>
        <dbReference type="EMBL" id="JAU52057.1"/>
    </source>
</evidence>
<protein>
    <submittedName>
        <fullName evidence="1">Membrin-12</fullName>
    </submittedName>
</protein>
<name>A0A1J3G740_NOCCA</name>
<dbReference type="AlphaFoldDB" id="A0A1J3G740"/>
<dbReference type="EMBL" id="GEVL01021529">
    <property type="protein sequence ID" value="JAU55812.1"/>
    <property type="molecule type" value="Transcribed_RNA"/>
</dbReference>
<sequence>MLKAKEKEDLLGRRSREGAHILQIFDEEAQAMNSVKNSKRMLEDSYSSGVAILSKYAEQKDRLKRAQRKA</sequence>
<organism evidence="1">
    <name type="scientific">Noccaea caerulescens</name>
    <name type="common">Alpine penny-cress</name>
    <name type="synonym">Thlaspi caerulescens</name>
    <dbReference type="NCBI Taxonomy" id="107243"/>
    <lineage>
        <taxon>Eukaryota</taxon>
        <taxon>Viridiplantae</taxon>
        <taxon>Streptophyta</taxon>
        <taxon>Embryophyta</taxon>
        <taxon>Tracheophyta</taxon>
        <taxon>Spermatophyta</taxon>
        <taxon>Magnoliopsida</taxon>
        <taxon>eudicotyledons</taxon>
        <taxon>Gunneridae</taxon>
        <taxon>Pentapetalae</taxon>
        <taxon>rosids</taxon>
        <taxon>malvids</taxon>
        <taxon>Brassicales</taxon>
        <taxon>Brassicaceae</taxon>
        <taxon>Coluteocarpeae</taxon>
        <taxon>Noccaea</taxon>
    </lineage>
</organism>
<proteinExistence type="predicted"/>
<dbReference type="Pfam" id="PF12352">
    <property type="entry name" value="V-SNARE_C"/>
    <property type="match status" value="1"/>
</dbReference>
<gene>
    <name evidence="1" type="ORF">LC_TR1539_c1_g1_i1_g.5223</name>
    <name evidence="2" type="ORF">LE_TR15778_c1_g1_i1_g.50335</name>
</gene>